<name>A0A5J9V412_9POAL</name>
<protein>
    <recommendedName>
        <fullName evidence="2">HNH nuclease domain-containing protein</fullName>
    </recommendedName>
</protein>
<dbReference type="EMBL" id="RWGY01000011">
    <property type="protein sequence ID" value="TVU30703.1"/>
    <property type="molecule type" value="Genomic_DNA"/>
</dbReference>
<dbReference type="PANTHER" id="PTHR33427">
    <property type="entry name" value="HNH ENDONUCLEASE"/>
    <property type="match status" value="1"/>
</dbReference>
<dbReference type="AlphaFoldDB" id="A0A5J9V412"/>
<evidence type="ECO:0000313" key="3">
    <source>
        <dbReference type="EMBL" id="TVU30703.1"/>
    </source>
</evidence>
<evidence type="ECO:0000256" key="1">
    <source>
        <dbReference type="SAM" id="MobiDB-lite"/>
    </source>
</evidence>
<dbReference type="OrthoDB" id="1883054at2759"/>
<dbReference type="CDD" id="cd00085">
    <property type="entry name" value="HNHc"/>
    <property type="match status" value="2"/>
</dbReference>
<feature type="domain" description="HNH nuclease" evidence="2">
    <location>
        <begin position="221"/>
        <end position="267"/>
    </location>
</feature>
<reference evidence="3 4" key="1">
    <citation type="journal article" date="2019" name="Sci. Rep.">
        <title>A high-quality genome of Eragrostis curvula grass provides insights into Poaceae evolution and supports new strategies to enhance forage quality.</title>
        <authorList>
            <person name="Carballo J."/>
            <person name="Santos B.A.C.M."/>
            <person name="Zappacosta D."/>
            <person name="Garbus I."/>
            <person name="Selva J.P."/>
            <person name="Gallo C.A."/>
            <person name="Diaz A."/>
            <person name="Albertini E."/>
            <person name="Caccamo M."/>
            <person name="Echenique V."/>
        </authorList>
    </citation>
    <scope>NUCLEOTIDE SEQUENCE [LARGE SCALE GENOMIC DNA]</scope>
    <source>
        <strain evidence="4">cv. Victoria</strain>
        <tissue evidence="3">Leaf</tissue>
    </source>
</reference>
<dbReference type="Gramene" id="TVU30703">
    <property type="protein sequence ID" value="TVU30703"/>
    <property type="gene ID" value="EJB05_22337"/>
</dbReference>
<evidence type="ECO:0000259" key="2">
    <source>
        <dbReference type="SMART" id="SM00507"/>
    </source>
</evidence>
<gene>
    <name evidence="3" type="ORF">EJB05_22337</name>
</gene>
<dbReference type="Proteomes" id="UP000324897">
    <property type="component" value="Chromosome 1"/>
</dbReference>
<feature type="compositionally biased region" description="Basic and acidic residues" evidence="1">
    <location>
        <begin position="185"/>
        <end position="195"/>
    </location>
</feature>
<evidence type="ECO:0000313" key="4">
    <source>
        <dbReference type="Proteomes" id="UP000324897"/>
    </source>
</evidence>
<proteinExistence type="predicted"/>
<dbReference type="SMART" id="SM00507">
    <property type="entry name" value="HNHc"/>
    <property type="match status" value="2"/>
</dbReference>
<dbReference type="Gene3D" id="1.10.30.50">
    <property type="match status" value="2"/>
</dbReference>
<keyword evidence="4" id="KW-1185">Reference proteome</keyword>
<comment type="caution">
    <text evidence="3">The sequence shown here is derived from an EMBL/GenBank/DDBJ whole genome shotgun (WGS) entry which is preliminary data.</text>
</comment>
<organism evidence="3 4">
    <name type="scientific">Eragrostis curvula</name>
    <name type="common">weeping love grass</name>
    <dbReference type="NCBI Taxonomy" id="38414"/>
    <lineage>
        <taxon>Eukaryota</taxon>
        <taxon>Viridiplantae</taxon>
        <taxon>Streptophyta</taxon>
        <taxon>Embryophyta</taxon>
        <taxon>Tracheophyta</taxon>
        <taxon>Spermatophyta</taxon>
        <taxon>Magnoliopsida</taxon>
        <taxon>Liliopsida</taxon>
        <taxon>Poales</taxon>
        <taxon>Poaceae</taxon>
        <taxon>PACMAD clade</taxon>
        <taxon>Chloridoideae</taxon>
        <taxon>Eragrostideae</taxon>
        <taxon>Eragrostidinae</taxon>
        <taxon>Eragrostis</taxon>
    </lineage>
</organism>
<feature type="region of interest" description="Disordered" evidence="1">
    <location>
        <begin position="163"/>
        <end position="195"/>
    </location>
</feature>
<dbReference type="InterPro" id="IPR003615">
    <property type="entry name" value="HNH_nuc"/>
</dbReference>
<feature type="region of interest" description="Disordered" evidence="1">
    <location>
        <begin position="1"/>
        <end position="36"/>
    </location>
</feature>
<sequence length="341" mass="38062">MAGPSSPLREQAGDAGGGGSSMAREKARPRSFNKKTQEACWRKAAVVTGRDPERWRQDEAGNVVCRRFSTCHGCLCYDYDHIVPFSKGGESTVENCQILQTRVNRSKSDKAWVEQAEMRGFSCDIKFTDKELDVIEMAVYGDVIRPGKQCRCRTVAEMLGQRMAGPSSPLREQTGDAGGVGSSTAREKERPRSFDEKTRAACWRKAAVVTGRHPERWRQDAAGNVVCRRFWSCHGCLCYEYDHIVPFSKGGESTVENCQILQTRVNRSKSDKAWVEQAEMRGFSCDIKFTDKELDVIEMAVYGDVIRPGKQCRCRTVAEMLGQVKSKNKMAACELPGNNAS</sequence>
<dbReference type="PANTHER" id="PTHR33427:SF1">
    <property type="entry name" value="F6A14.21 PROTEIN"/>
    <property type="match status" value="1"/>
</dbReference>
<accession>A0A5J9V412</accession>
<feature type="domain" description="HNH nuclease" evidence="2">
    <location>
        <begin position="59"/>
        <end position="105"/>
    </location>
</feature>